<dbReference type="RefSeq" id="WP_125024351.1">
    <property type="nucleotide sequence ID" value="NZ_CP034159.1"/>
</dbReference>
<keyword evidence="2" id="KW-1185">Reference proteome</keyword>
<organism evidence="1 2">
    <name type="scientific">Kaistella carnis</name>
    <dbReference type="NCBI Taxonomy" id="1241979"/>
    <lineage>
        <taxon>Bacteria</taxon>
        <taxon>Pseudomonadati</taxon>
        <taxon>Bacteroidota</taxon>
        <taxon>Flavobacteriia</taxon>
        <taxon>Flavobacteriales</taxon>
        <taxon>Weeksellaceae</taxon>
        <taxon>Chryseobacterium group</taxon>
        <taxon>Kaistella</taxon>
    </lineage>
</organism>
<dbReference type="KEGG" id="ccas:EIB73_08145"/>
<dbReference type="AlphaFoldDB" id="A0A3G8XI26"/>
<dbReference type="Proteomes" id="UP000270185">
    <property type="component" value="Chromosome"/>
</dbReference>
<evidence type="ECO:0000313" key="1">
    <source>
        <dbReference type="EMBL" id="AZI33145.1"/>
    </source>
</evidence>
<gene>
    <name evidence="1" type="ORF">EIB73_08145</name>
</gene>
<proteinExistence type="predicted"/>
<dbReference type="EMBL" id="CP034159">
    <property type="protein sequence ID" value="AZI33145.1"/>
    <property type="molecule type" value="Genomic_DNA"/>
</dbReference>
<reference evidence="2" key="1">
    <citation type="submission" date="2018-11" db="EMBL/GenBank/DDBJ databases">
        <title>Proposal to divide the Flavobacteriaceae and reorganize its genera based on Amino Acid Identity values calculated from whole genome sequences.</title>
        <authorList>
            <person name="Nicholson A.C."/>
            <person name="Gulvik C.A."/>
            <person name="Whitney A.M."/>
            <person name="Humrighouse B.W."/>
            <person name="Bell M."/>
            <person name="Holmes B."/>
            <person name="Steigerwalt A.G."/>
            <person name="Villarma A."/>
            <person name="Sheth M."/>
            <person name="Batra D."/>
            <person name="Pryor J."/>
            <person name="Bernardet J.-F."/>
            <person name="Hugo C."/>
            <person name="Kampfer P."/>
            <person name="Newman J.D."/>
            <person name="McQuiston J.R."/>
        </authorList>
    </citation>
    <scope>NUCLEOTIDE SEQUENCE [LARGE SCALE GENOMIC DNA]</scope>
    <source>
        <strain evidence="2">G0081</strain>
    </source>
</reference>
<protein>
    <submittedName>
        <fullName evidence="1">Uncharacterized protein</fullName>
    </submittedName>
</protein>
<sequence length="251" mass="28637">MLKTSIKADKPKIENKVVTSKIDSAADGKMTFFQMPSLQKLANESPVLKAEAFGNANEKIRYIVGDIIILSVDEKIVYLNLLPKTSEDDNFYINLVIQNKTDNIPKIAKEWLINNEDGNSIILAEFYENYKDEILEILHKEKIQLLNKNLSLKPYGQIEDTSFISTYRNIENDMQVLSKVQINFSDQKSIFLDQNSKNQLCAECNSILLFKGDFLGELTDDNNSTKILVLGFLEQIDHSPSALHLRFLNLQ</sequence>
<evidence type="ECO:0000313" key="2">
    <source>
        <dbReference type="Proteomes" id="UP000270185"/>
    </source>
</evidence>
<name>A0A3G8XI26_9FLAO</name>
<dbReference type="OrthoDB" id="1251510at2"/>
<accession>A0A3G8XI26</accession>